<name>A0AAD2CP23_9STRA</name>
<dbReference type="GO" id="GO:0020037">
    <property type="term" value="F:heme binding"/>
    <property type="evidence" value="ECO:0007669"/>
    <property type="project" value="InterPro"/>
</dbReference>
<comment type="caution">
    <text evidence="1">The sequence shown here is derived from an EMBL/GenBank/DDBJ whole genome shotgun (WGS) entry which is preliminary data.</text>
</comment>
<organism evidence="1 2">
    <name type="scientific">Cylindrotheca closterium</name>
    <dbReference type="NCBI Taxonomy" id="2856"/>
    <lineage>
        <taxon>Eukaryota</taxon>
        <taxon>Sar</taxon>
        <taxon>Stramenopiles</taxon>
        <taxon>Ochrophyta</taxon>
        <taxon>Bacillariophyta</taxon>
        <taxon>Bacillariophyceae</taxon>
        <taxon>Bacillariophycidae</taxon>
        <taxon>Bacillariales</taxon>
        <taxon>Bacillariaceae</taxon>
        <taxon>Cylindrotheca</taxon>
    </lineage>
</organism>
<sequence length="178" mass="20881">MTRKQSIFRSPNALVNFDKSKFKDDVVQKLGGEDQFQFLVISFCERIREDRLLKKCYKKLDDKSLLDLQKDMILTSFVDVLPAEYQTLRAKLILRHHLIFKEGGFPKHQYEALEKNFEDAMREVWVGQEVLELCKVYFGAVESILKDSSSMTRENKIEDDAYVNRLTYGMTGKLLFVH</sequence>
<dbReference type="SUPFAM" id="SSF46458">
    <property type="entry name" value="Globin-like"/>
    <property type="match status" value="1"/>
</dbReference>
<dbReference type="Proteomes" id="UP001295423">
    <property type="component" value="Unassembled WGS sequence"/>
</dbReference>
<evidence type="ECO:0000313" key="2">
    <source>
        <dbReference type="Proteomes" id="UP001295423"/>
    </source>
</evidence>
<dbReference type="InterPro" id="IPR009050">
    <property type="entry name" value="Globin-like_sf"/>
</dbReference>
<gene>
    <name evidence="1" type="ORF">CYCCA115_LOCUS6408</name>
</gene>
<dbReference type="EMBL" id="CAKOGP040000779">
    <property type="protein sequence ID" value="CAJ1939065.1"/>
    <property type="molecule type" value="Genomic_DNA"/>
</dbReference>
<protein>
    <submittedName>
        <fullName evidence="1">Uncharacterized protein</fullName>
    </submittedName>
</protein>
<evidence type="ECO:0000313" key="1">
    <source>
        <dbReference type="EMBL" id="CAJ1939065.1"/>
    </source>
</evidence>
<keyword evidence="2" id="KW-1185">Reference proteome</keyword>
<accession>A0AAD2CP23</accession>
<proteinExistence type="predicted"/>
<dbReference type="GO" id="GO:0019825">
    <property type="term" value="F:oxygen binding"/>
    <property type="evidence" value="ECO:0007669"/>
    <property type="project" value="InterPro"/>
</dbReference>
<dbReference type="AlphaFoldDB" id="A0AAD2CP23"/>
<dbReference type="InterPro" id="IPR012292">
    <property type="entry name" value="Globin/Proto"/>
</dbReference>
<reference evidence="1" key="1">
    <citation type="submission" date="2023-08" db="EMBL/GenBank/DDBJ databases">
        <authorList>
            <person name="Audoor S."/>
            <person name="Bilcke G."/>
        </authorList>
    </citation>
    <scope>NUCLEOTIDE SEQUENCE</scope>
</reference>
<dbReference type="Gene3D" id="1.10.490.10">
    <property type="entry name" value="Globins"/>
    <property type="match status" value="1"/>
</dbReference>